<keyword evidence="5 12" id="KW-0808">Transferase</keyword>
<evidence type="ECO:0000256" key="9">
    <source>
        <dbReference type="ARBA" id="ARBA00023316"/>
    </source>
</evidence>
<dbReference type="GO" id="GO:0008360">
    <property type="term" value="P:regulation of cell shape"/>
    <property type="evidence" value="ECO:0007669"/>
    <property type="project" value="UniProtKB-KW"/>
</dbReference>
<gene>
    <name evidence="12" type="primary">murA</name>
    <name evidence="14" type="ORF">DES36_11324</name>
</gene>
<dbReference type="Pfam" id="PF00275">
    <property type="entry name" value="EPSP_synthase"/>
    <property type="match status" value="1"/>
</dbReference>
<dbReference type="GO" id="GO:0019277">
    <property type="term" value="P:UDP-N-acetylgalactosamine biosynthetic process"/>
    <property type="evidence" value="ECO:0007669"/>
    <property type="project" value="InterPro"/>
</dbReference>
<dbReference type="UniPathway" id="UPA00219"/>
<comment type="similarity">
    <text evidence="10 12">Belongs to the EPSP synthase family. MurA subfamily.</text>
</comment>
<feature type="modified residue" description="2-(S-cysteinyl)pyruvic acid O-phosphothioketal" evidence="12">
    <location>
        <position position="116"/>
    </location>
</feature>
<organism evidence="14 15">
    <name type="scientific">Alkalibaculum bacchi</name>
    <dbReference type="NCBI Taxonomy" id="645887"/>
    <lineage>
        <taxon>Bacteria</taxon>
        <taxon>Bacillati</taxon>
        <taxon>Bacillota</taxon>
        <taxon>Clostridia</taxon>
        <taxon>Eubacteriales</taxon>
        <taxon>Eubacteriaceae</taxon>
        <taxon>Alkalibaculum</taxon>
    </lineage>
</organism>
<dbReference type="NCBIfam" id="NF006873">
    <property type="entry name" value="PRK09369.1"/>
    <property type="match status" value="1"/>
</dbReference>
<accession>A0A366I4Y6</accession>
<dbReference type="AlphaFoldDB" id="A0A366I4Y6"/>
<comment type="pathway">
    <text evidence="2 12">Cell wall biogenesis; peptidoglycan biosynthesis.</text>
</comment>
<keyword evidence="4 12" id="KW-0132">Cell division</keyword>
<dbReference type="PANTHER" id="PTHR43783">
    <property type="entry name" value="UDP-N-ACETYLGLUCOSAMINE 1-CARBOXYVINYLTRANSFERASE"/>
    <property type="match status" value="1"/>
</dbReference>
<name>A0A366I4Y6_9FIRM</name>
<evidence type="ECO:0000256" key="4">
    <source>
        <dbReference type="ARBA" id="ARBA00022618"/>
    </source>
</evidence>
<feature type="binding site" evidence="12">
    <location>
        <position position="328"/>
    </location>
    <ligand>
        <name>UDP-N-acetyl-alpha-D-glucosamine</name>
        <dbReference type="ChEBI" id="CHEBI:57705"/>
    </ligand>
</feature>
<feature type="binding site" evidence="12">
    <location>
        <position position="306"/>
    </location>
    <ligand>
        <name>UDP-N-acetyl-alpha-D-glucosamine</name>
        <dbReference type="ChEBI" id="CHEBI:57705"/>
    </ligand>
</feature>
<keyword evidence="9 12" id="KW-0961">Cell wall biogenesis/degradation</keyword>
<dbReference type="InterPro" id="IPR001986">
    <property type="entry name" value="Enolpyruvate_Tfrase_dom"/>
</dbReference>
<evidence type="ECO:0000256" key="3">
    <source>
        <dbReference type="ARBA" id="ARBA00022490"/>
    </source>
</evidence>
<feature type="domain" description="Enolpyruvate transferase" evidence="13">
    <location>
        <begin position="6"/>
        <end position="407"/>
    </location>
</feature>
<dbReference type="GO" id="GO:0071555">
    <property type="term" value="P:cell wall organization"/>
    <property type="evidence" value="ECO:0007669"/>
    <property type="project" value="UniProtKB-KW"/>
</dbReference>
<dbReference type="EMBL" id="QNRX01000013">
    <property type="protein sequence ID" value="RBP61812.1"/>
    <property type="molecule type" value="Genomic_DNA"/>
</dbReference>
<dbReference type="Gene3D" id="3.65.10.10">
    <property type="entry name" value="Enolpyruvate transferase domain"/>
    <property type="match status" value="2"/>
</dbReference>
<dbReference type="Proteomes" id="UP000253490">
    <property type="component" value="Unassembled WGS sequence"/>
</dbReference>
<keyword evidence="15" id="KW-1185">Reference proteome</keyword>
<comment type="function">
    <text evidence="12">Cell wall formation. Adds enolpyruvyl to UDP-N-acetylglucosamine.</text>
</comment>
<feature type="active site" description="Proton donor" evidence="12">
    <location>
        <position position="116"/>
    </location>
</feature>
<comment type="subcellular location">
    <subcellularLocation>
        <location evidence="1 12">Cytoplasm</location>
    </subcellularLocation>
</comment>
<dbReference type="InterPro" id="IPR036968">
    <property type="entry name" value="Enolpyruvate_Tfrase_sf"/>
</dbReference>
<protein>
    <recommendedName>
        <fullName evidence="12">UDP-N-acetylglucosamine 1-carboxyvinyltransferase</fullName>
        <ecNumber evidence="12">2.5.1.7</ecNumber>
    </recommendedName>
    <alternativeName>
        <fullName evidence="12">Enoylpyruvate transferase</fullName>
    </alternativeName>
    <alternativeName>
        <fullName evidence="12">UDP-N-acetylglucosamine enolpyruvyl transferase</fullName>
        <shortName evidence="12">EPT</shortName>
    </alternativeName>
</protein>
<evidence type="ECO:0000256" key="12">
    <source>
        <dbReference type="HAMAP-Rule" id="MF_00111"/>
    </source>
</evidence>
<dbReference type="PANTHER" id="PTHR43783:SF1">
    <property type="entry name" value="UDP-N-ACETYLGLUCOSAMINE 1-CARBOXYVINYLTRANSFERASE"/>
    <property type="match status" value="1"/>
</dbReference>
<evidence type="ECO:0000313" key="15">
    <source>
        <dbReference type="Proteomes" id="UP000253490"/>
    </source>
</evidence>
<dbReference type="GO" id="GO:0009252">
    <property type="term" value="P:peptidoglycan biosynthetic process"/>
    <property type="evidence" value="ECO:0007669"/>
    <property type="project" value="UniProtKB-UniRule"/>
</dbReference>
<evidence type="ECO:0000256" key="5">
    <source>
        <dbReference type="ARBA" id="ARBA00022679"/>
    </source>
</evidence>
<dbReference type="GO" id="GO:0051301">
    <property type="term" value="P:cell division"/>
    <property type="evidence" value="ECO:0007669"/>
    <property type="project" value="UniProtKB-KW"/>
</dbReference>
<keyword evidence="8 12" id="KW-0131">Cell cycle</keyword>
<evidence type="ECO:0000256" key="8">
    <source>
        <dbReference type="ARBA" id="ARBA00023306"/>
    </source>
</evidence>
<dbReference type="HAMAP" id="MF_00111">
    <property type="entry name" value="MurA"/>
    <property type="match status" value="1"/>
</dbReference>
<dbReference type="NCBIfam" id="TIGR01072">
    <property type="entry name" value="murA"/>
    <property type="match status" value="1"/>
</dbReference>
<evidence type="ECO:0000256" key="1">
    <source>
        <dbReference type="ARBA" id="ARBA00004496"/>
    </source>
</evidence>
<dbReference type="RefSeq" id="WP_113921089.1">
    <property type="nucleotide sequence ID" value="NZ_CALNCS010000241.1"/>
</dbReference>
<comment type="caution">
    <text evidence="14">The sequence shown here is derived from an EMBL/GenBank/DDBJ whole genome shotgun (WGS) entry which is preliminary data.</text>
</comment>
<dbReference type="InterPro" id="IPR050068">
    <property type="entry name" value="MurA_subfamily"/>
</dbReference>
<dbReference type="OrthoDB" id="9803760at2"/>
<dbReference type="GO" id="GO:0005737">
    <property type="term" value="C:cytoplasm"/>
    <property type="evidence" value="ECO:0007669"/>
    <property type="project" value="UniProtKB-SubCell"/>
</dbReference>
<dbReference type="SUPFAM" id="SSF55205">
    <property type="entry name" value="EPT/RTPC-like"/>
    <property type="match status" value="1"/>
</dbReference>
<evidence type="ECO:0000256" key="11">
    <source>
        <dbReference type="ARBA" id="ARBA00047527"/>
    </source>
</evidence>
<evidence type="ECO:0000259" key="13">
    <source>
        <dbReference type="Pfam" id="PF00275"/>
    </source>
</evidence>
<reference evidence="14 15" key="1">
    <citation type="submission" date="2018-06" db="EMBL/GenBank/DDBJ databases">
        <title>Genomic Encyclopedia of Type Strains, Phase IV (KMG-IV): sequencing the most valuable type-strain genomes for metagenomic binning, comparative biology and taxonomic classification.</title>
        <authorList>
            <person name="Goeker M."/>
        </authorList>
    </citation>
    <scope>NUCLEOTIDE SEQUENCE [LARGE SCALE GENOMIC DNA]</scope>
    <source>
        <strain evidence="14 15">DSM 22112</strain>
    </source>
</reference>
<feature type="binding site" evidence="12">
    <location>
        <position position="92"/>
    </location>
    <ligand>
        <name>UDP-N-acetyl-alpha-D-glucosamine</name>
        <dbReference type="ChEBI" id="CHEBI:57705"/>
    </ligand>
</feature>
<evidence type="ECO:0000256" key="2">
    <source>
        <dbReference type="ARBA" id="ARBA00004752"/>
    </source>
</evidence>
<keyword evidence="6 12" id="KW-0133">Cell shape</keyword>
<keyword evidence="12" id="KW-0670">Pyruvate</keyword>
<comment type="catalytic activity">
    <reaction evidence="11 12">
        <text>phosphoenolpyruvate + UDP-N-acetyl-alpha-D-glucosamine = UDP-N-acetyl-3-O-(1-carboxyvinyl)-alpha-D-glucosamine + phosphate</text>
        <dbReference type="Rhea" id="RHEA:18681"/>
        <dbReference type="ChEBI" id="CHEBI:43474"/>
        <dbReference type="ChEBI" id="CHEBI:57705"/>
        <dbReference type="ChEBI" id="CHEBI:58702"/>
        <dbReference type="ChEBI" id="CHEBI:68483"/>
        <dbReference type="EC" id="2.5.1.7"/>
    </reaction>
</comment>
<dbReference type="GO" id="GO:0008760">
    <property type="term" value="F:UDP-N-acetylglucosamine 1-carboxyvinyltransferase activity"/>
    <property type="evidence" value="ECO:0007669"/>
    <property type="project" value="UniProtKB-UniRule"/>
</dbReference>
<dbReference type="InterPro" id="IPR013792">
    <property type="entry name" value="RNA3'P_cycl/enolpyr_Trfase_a/b"/>
</dbReference>
<evidence type="ECO:0000256" key="7">
    <source>
        <dbReference type="ARBA" id="ARBA00022984"/>
    </source>
</evidence>
<feature type="binding site" evidence="12">
    <location>
        <begin position="22"/>
        <end position="23"/>
    </location>
    <ligand>
        <name>phosphoenolpyruvate</name>
        <dbReference type="ChEBI" id="CHEBI:58702"/>
    </ligand>
</feature>
<proteinExistence type="inferred from homology"/>
<dbReference type="EC" id="2.5.1.7" evidence="12"/>
<keyword evidence="3 12" id="KW-0963">Cytoplasm</keyword>
<dbReference type="CDD" id="cd01555">
    <property type="entry name" value="UdpNAET"/>
    <property type="match status" value="1"/>
</dbReference>
<evidence type="ECO:0000313" key="14">
    <source>
        <dbReference type="EMBL" id="RBP61812.1"/>
    </source>
</evidence>
<evidence type="ECO:0000256" key="10">
    <source>
        <dbReference type="ARBA" id="ARBA00038367"/>
    </source>
</evidence>
<evidence type="ECO:0000256" key="6">
    <source>
        <dbReference type="ARBA" id="ARBA00022960"/>
    </source>
</evidence>
<sequence length="419" mass="44799">MSKYVVKGGNRLEGEVSIQGSKNAALPILAATVLNQGESIISNVPDIHDVDVMIKILKSIGCRVQKEGNLLVVDSSNVSSVEVSESLVREMRSSIILLGALLSKHKETVFSYPGGCDIGLRPIDIHLMGLRKLGAEITESHGYIYCKADKLYGNNITLDFPSVGATENIMLAASLAEGETIIRNAAKEPEIADLQNFINAMGGNVSGAGSGHIVIKGASKLNDVKYRVTSDRIVAGTYLAASAITEGNVLLRDVAIEDLRAVCAKLAETGCKITVGENGEVWARGPKTIQPIESLITQPYPGFPTDMQAQVLALLTLANGTSVVNETIFESRYKHVPELIRMGAHVKIEGRIAIVQGVKKLMGADVKSTDLRGGASLILAGLAAEGTTTIHSIDHIHRGYEKLDENLRSLGANIIRQEE</sequence>
<dbReference type="InterPro" id="IPR005750">
    <property type="entry name" value="UDP_GlcNAc_COvinyl_MurA"/>
</dbReference>
<comment type="caution">
    <text evidence="12">Lacks conserved residue(s) required for the propagation of feature annotation.</text>
</comment>
<keyword evidence="7 12" id="KW-0573">Peptidoglycan synthesis</keyword>